<keyword evidence="2" id="KW-1185">Reference proteome</keyword>
<comment type="caution">
    <text evidence="1">The sequence shown here is derived from an EMBL/GenBank/DDBJ whole genome shotgun (WGS) entry which is preliminary data.</text>
</comment>
<evidence type="ECO:0000313" key="1">
    <source>
        <dbReference type="EMBL" id="KRY83369.1"/>
    </source>
</evidence>
<name>A0A0V1FB93_9BILA</name>
<evidence type="ECO:0000313" key="2">
    <source>
        <dbReference type="Proteomes" id="UP000055024"/>
    </source>
</evidence>
<dbReference type="EMBL" id="JYDP01006354">
    <property type="protein sequence ID" value="KRY83369.1"/>
    <property type="molecule type" value="Genomic_DNA"/>
</dbReference>
<dbReference type="AlphaFoldDB" id="A0A0V1FB93"/>
<gene>
    <name evidence="1" type="ORF">T11_14172</name>
</gene>
<accession>A0A0V1FB93</accession>
<protein>
    <submittedName>
        <fullName evidence="1">Uncharacterized protein</fullName>
    </submittedName>
</protein>
<reference evidence="1 2" key="1">
    <citation type="submission" date="2015-01" db="EMBL/GenBank/DDBJ databases">
        <title>Evolution of Trichinella species and genotypes.</title>
        <authorList>
            <person name="Korhonen P.K."/>
            <person name="Edoardo P."/>
            <person name="Giuseppe L.R."/>
            <person name="Gasser R.B."/>
        </authorList>
    </citation>
    <scope>NUCLEOTIDE SEQUENCE [LARGE SCALE GENOMIC DNA]</scope>
    <source>
        <strain evidence="1">ISS1029</strain>
    </source>
</reference>
<proteinExistence type="predicted"/>
<sequence length="49" mass="5824">MLTGRFSRKSPEKSFFTLFRGELGTIWMLTGRFSRKSPEKSFFTLFRVN</sequence>
<organism evidence="1 2">
    <name type="scientific">Trichinella zimbabwensis</name>
    <dbReference type="NCBI Taxonomy" id="268475"/>
    <lineage>
        <taxon>Eukaryota</taxon>
        <taxon>Metazoa</taxon>
        <taxon>Ecdysozoa</taxon>
        <taxon>Nematoda</taxon>
        <taxon>Enoplea</taxon>
        <taxon>Dorylaimia</taxon>
        <taxon>Trichinellida</taxon>
        <taxon>Trichinellidae</taxon>
        <taxon>Trichinella</taxon>
    </lineage>
</organism>
<dbReference type="Proteomes" id="UP000055024">
    <property type="component" value="Unassembled WGS sequence"/>
</dbReference>